<gene>
    <name evidence="2" type="ORF">LTR09_010565</name>
</gene>
<evidence type="ECO:0000259" key="1">
    <source>
        <dbReference type="Pfam" id="PF06985"/>
    </source>
</evidence>
<reference evidence="2" key="1">
    <citation type="submission" date="2023-04" db="EMBL/GenBank/DDBJ databases">
        <title>Black Yeasts Isolated from many extreme environments.</title>
        <authorList>
            <person name="Coleine C."/>
            <person name="Stajich J.E."/>
            <person name="Selbmann L."/>
        </authorList>
    </citation>
    <scope>NUCLEOTIDE SEQUENCE</scope>
    <source>
        <strain evidence="2">CCFEE 5312</strain>
    </source>
</reference>
<protein>
    <recommendedName>
        <fullName evidence="1">Heterokaryon incompatibility domain-containing protein</fullName>
    </recommendedName>
</protein>
<dbReference type="InterPro" id="IPR052895">
    <property type="entry name" value="HetReg/Transcr_Mod"/>
</dbReference>
<comment type="caution">
    <text evidence="2">The sequence shown here is derived from an EMBL/GenBank/DDBJ whole genome shotgun (WGS) entry which is preliminary data.</text>
</comment>
<feature type="domain" description="Heterokaryon incompatibility" evidence="1">
    <location>
        <begin position="53"/>
        <end position="223"/>
    </location>
</feature>
<sequence>MATGLGYRALNTPEDEFRLLVFENTDSVDTDELLKCYVQHESMRRAALLPDFYAVSYTWGDISQRSTILVGGNKIKVPRNAEVALRRCIHELHTHGLTQDIRPRRLYIWIDAVCINHADRAERSSQLSMMNAVYTQAKTVMIWLGEDEDHSAEQAVDSVHAVVEQCKTETNDLAGLFKRMWDTSARRLSIRSSDDALPKSCNLGALRSFYSSRWFTRLWVIQEACLAKNAVCFKGSHTIPLYDVALAAQWMWYRGRGKLSPDDDGRGSHVKGIRNATEIWDCMSHVYATPKLLWTILAMGMEFETTDPLDKIYGLFGLIELWLQQIPEISFKPDYSVSQVELYAIATRAAILDAGNLAVLGITSRAVNPRPKDTIPGLNMPTWVPRFDWTIDRTKGSTCHIQPPLRGSSNGSPVRLSYIQGLPDVLTVEGLIVDEVRHTFPFSTTSTPTDSQNEHTQADLQHAWRLASEHASEKICSPLDLSFATTICAGQDVSYMSIIANPNFHGHCAAYFQASAHKDLQKIGDSISSSLARRKDSGPSPTNTEPDPSIYAKALANASQNRSLFFTADGRVGLGPRKLRNGDKVCIIPGSAVPLILRKDRAFWDLVGDAYVHGLMDGKYYCGLAAFGKLDEQTQYFHIQ</sequence>
<accession>A0AAJ0G4Z7</accession>
<dbReference type="InterPro" id="IPR010730">
    <property type="entry name" value="HET"/>
</dbReference>
<dbReference type="Pfam" id="PF26639">
    <property type="entry name" value="Het-6_barrel"/>
    <property type="match status" value="1"/>
</dbReference>
<dbReference type="AlphaFoldDB" id="A0AAJ0G4Z7"/>
<name>A0AAJ0G4Z7_9PEZI</name>
<evidence type="ECO:0000313" key="3">
    <source>
        <dbReference type="Proteomes" id="UP001271007"/>
    </source>
</evidence>
<evidence type="ECO:0000313" key="2">
    <source>
        <dbReference type="EMBL" id="KAK3048050.1"/>
    </source>
</evidence>
<dbReference type="PANTHER" id="PTHR24148:SF82">
    <property type="entry name" value="HETEROKARYON INCOMPATIBILITY DOMAIN-CONTAINING PROTEIN"/>
    <property type="match status" value="1"/>
</dbReference>
<dbReference type="PANTHER" id="PTHR24148">
    <property type="entry name" value="ANKYRIN REPEAT DOMAIN-CONTAINING PROTEIN 39 HOMOLOG-RELATED"/>
    <property type="match status" value="1"/>
</dbReference>
<dbReference type="Proteomes" id="UP001271007">
    <property type="component" value="Unassembled WGS sequence"/>
</dbReference>
<keyword evidence="3" id="KW-1185">Reference proteome</keyword>
<organism evidence="2 3">
    <name type="scientific">Extremus antarcticus</name>
    <dbReference type="NCBI Taxonomy" id="702011"/>
    <lineage>
        <taxon>Eukaryota</taxon>
        <taxon>Fungi</taxon>
        <taxon>Dikarya</taxon>
        <taxon>Ascomycota</taxon>
        <taxon>Pezizomycotina</taxon>
        <taxon>Dothideomycetes</taxon>
        <taxon>Dothideomycetidae</taxon>
        <taxon>Mycosphaerellales</taxon>
        <taxon>Extremaceae</taxon>
        <taxon>Extremus</taxon>
    </lineage>
</organism>
<dbReference type="EMBL" id="JAWDJX010000053">
    <property type="protein sequence ID" value="KAK3048050.1"/>
    <property type="molecule type" value="Genomic_DNA"/>
</dbReference>
<dbReference type="Pfam" id="PF06985">
    <property type="entry name" value="HET"/>
    <property type="match status" value="1"/>
</dbReference>
<proteinExistence type="predicted"/>